<dbReference type="GeneID" id="20188882"/>
<protein>
    <submittedName>
        <fullName evidence="1">Uncharacterized protein</fullName>
    </submittedName>
</protein>
<dbReference type="AlphaFoldDB" id="W2PA16"/>
<gene>
    <name evidence="1" type="ORF">PPTG_20259</name>
</gene>
<organism evidence="1 2">
    <name type="scientific">Phytophthora nicotianae (strain INRA-310)</name>
    <name type="common">Phytophthora parasitica</name>
    <dbReference type="NCBI Taxonomy" id="761204"/>
    <lineage>
        <taxon>Eukaryota</taxon>
        <taxon>Sar</taxon>
        <taxon>Stramenopiles</taxon>
        <taxon>Oomycota</taxon>
        <taxon>Peronosporomycetes</taxon>
        <taxon>Peronosporales</taxon>
        <taxon>Peronosporaceae</taxon>
        <taxon>Phytophthora</taxon>
    </lineage>
</organism>
<accession>W2PA16</accession>
<dbReference type="VEuPathDB" id="FungiDB:PPTG_20259"/>
<proteinExistence type="predicted"/>
<feature type="non-terminal residue" evidence="1">
    <location>
        <position position="1"/>
    </location>
</feature>
<sequence length="86" mass="9635">GEYRDDRIVVIVEFEGIMRPGAVCGVLTDHATNMKKAWKVFKDNRPNLTCNGWGAHMMNIIMKDVLALDPVKDVLNSATVVKVYSQ</sequence>
<evidence type="ECO:0000313" key="2">
    <source>
        <dbReference type="Proteomes" id="UP000018817"/>
    </source>
</evidence>
<name>W2PA16_PHYN3</name>
<reference evidence="2" key="1">
    <citation type="submission" date="2011-12" db="EMBL/GenBank/DDBJ databases">
        <authorList>
            <consortium name="The Broad Institute Genome Sequencing Platform"/>
            <person name="Russ C."/>
            <person name="Tyler B."/>
            <person name="Panabieres F."/>
            <person name="Shan W."/>
            <person name="Tripathy S."/>
            <person name="Grunwald N."/>
            <person name="Machado M."/>
            <person name="Young S.K."/>
            <person name="Zeng Q."/>
            <person name="Gargeya S."/>
            <person name="Fitzgerald M."/>
            <person name="Haas B."/>
            <person name="Abouelleil A."/>
            <person name="Alvarado L."/>
            <person name="Arachchi H.M."/>
            <person name="Berlin A."/>
            <person name="Chapman S.B."/>
            <person name="Gearin G."/>
            <person name="Goldberg J."/>
            <person name="Griggs A."/>
            <person name="Gujja S."/>
            <person name="Hansen M."/>
            <person name="Heiman D."/>
            <person name="Howarth C."/>
            <person name="Larimer J."/>
            <person name="Lui A."/>
            <person name="MacDonald P.J.P."/>
            <person name="McCowen C."/>
            <person name="Montmayeur A."/>
            <person name="Murphy C."/>
            <person name="Neiman D."/>
            <person name="Pearson M."/>
            <person name="Priest M."/>
            <person name="Roberts A."/>
            <person name="Saif S."/>
            <person name="Shea T."/>
            <person name="Sisk P."/>
            <person name="Stolte C."/>
            <person name="Sykes S."/>
            <person name="Wortman J."/>
            <person name="Nusbaum C."/>
            <person name="Birren B."/>
        </authorList>
    </citation>
    <scope>NUCLEOTIDE SEQUENCE [LARGE SCALE GENOMIC DNA]</scope>
    <source>
        <strain evidence="2">INRA-310</strain>
    </source>
</reference>
<reference evidence="1 2" key="2">
    <citation type="submission" date="2013-11" db="EMBL/GenBank/DDBJ databases">
        <title>The Genome Sequence of Phytophthora parasitica INRA-310.</title>
        <authorList>
            <consortium name="The Broad Institute Genomics Platform"/>
            <person name="Russ C."/>
            <person name="Tyler B."/>
            <person name="Panabieres F."/>
            <person name="Shan W."/>
            <person name="Tripathy S."/>
            <person name="Grunwald N."/>
            <person name="Machado M."/>
            <person name="Johnson C.S."/>
            <person name="Arredondo F."/>
            <person name="Hong C."/>
            <person name="Coffey M."/>
            <person name="Young S.K."/>
            <person name="Zeng Q."/>
            <person name="Gargeya S."/>
            <person name="Fitzgerald M."/>
            <person name="Abouelleil A."/>
            <person name="Alvarado L."/>
            <person name="Chapman S.B."/>
            <person name="Gainer-Dewar J."/>
            <person name="Goldberg J."/>
            <person name="Griggs A."/>
            <person name="Gujja S."/>
            <person name="Hansen M."/>
            <person name="Howarth C."/>
            <person name="Imamovic A."/>
            <person name="Ireland A."/>
            <person name="Larimer J."/>
            <person name="McCowan C."/>
            <person name="Murphy C."/>
            <person name="Pearson M."/>
            <person name="Poon T.W."/>
            <person name="Priest M."/>
            <person name="Roberts A."/>
            <person name="Saif S."/>
            <person name="Shea T."/>
            <person name="Sykes S."/>
            <person name="Wortman J."/>
            <person name="Nusbaum C."/>
            <person name="Birren B."/>
        </authorList>
    </citation>
    <scope>NUCLEOTIDE SEQUENCE [LARGE SCALE GENOMIC DNA]</scope>
    <source>
        <strain evidence="1 2">INRA-310</strain>
    </source>
</reference>
<evidence type="ECO:0000313" key="1">
    <source>
        <dbReference type="EMBL" id="ETM97505.1"/>
    </source>
</evidence>
<dbReference type="EMBL" id="KI669953">
    <property type="protein sequence ID" value="ETM97505.1"/>
    <property type="molecule type" value="Genomic_DNA"/>
</dbReference>
<dbReference type="RefSeq" id="XP_008917198.1">
    <property type="nucleotide sequence ID" value="XM_008918950.1"/>
</dbReference>
<dbReference type="Proteomes" id="UP000018817">
    <property type="component" value="Unassembled WGS sequence"/>
</dbReference>
<dbReference type="OMA" id="HMMNIIM"/>